<evidence type="ECO:0000256" key="2">
    <source>
        <dbReference type="ARBA" id="ARBA00009045"/>
    </source>
</evidence>
<comment type="subcellular location">
    <subcellularLocation>
        <location evidence="1">Membrane</location>
        <topology evidence="1">Multi-pass membrane protein</topology>
    </subcellularLocation>
</comment>
<sequence>MAALLRAMRTRAAVSFRNTEPLRRTSVPSHFFFSHTRPTVRQSPSSELFHRIRAFNSGRYGGYGGAHGDHEQRNMLVIYGLIGVNLAVFGYGMYAKVQMGQGYSKPFVEFIRNFTLNVHTAIGEKRWWTIITSNYAHLDFFHLLGNMISVYAFGSCLAAIRGFPPGKLLGVAVGSGLSGSLFWMVNRAMNMQGQPDHQRALGFSGVVMGLGTLAACITPRTVFQLYGIVPVPLWALIGGYAVYDGYYLNSANTRVGHGGHLGGMIFGAAYYLVAIRSRMMRF</sequence>
<dbReference type="Pfam" id="PF01694">
    <property type="entry name" value="Rhomboid"/>
    <property type="match status" value="1"/>
</dbReference>
<gene>
    <name evidence="9" type="ORF">BS50DRAFT_577746</name>
</gene>
<evidence type="ECO:0000256" key="4">
    <source>
        <dbReference type="ARBA" id="ARBA00022801"/>
    </source>
</evidence>
<protein>
    <recommendedName>
        <fullName evidence="8">Peptidase S54 rhomboid domain-containing protein</fullName>
    </recommendedName>
</protein>
<dbReference type="EMBL" id="KZ678141">
    <property type="protein sequence ID" value="PSN62862.1"/>
    <property type="molecule type" value="Genomic_DNA"/>
</dbReference>
<dbReference type="Proteomes" id="UP000240883">
    <property type="component" value="Unassembled WGS sequence"/>
</dbReference>
<evidence type="ECO:0000313" key="9">
    <source>
        <dbReference type="EMBL" id="PSN62862.1"/>
    </source>
</evidence>
<dbReference type="GO" id="GO:0016020">
    <property type="term" value="C:membrane"/>
    <property type="evidence" value="ECO:0007669"/>
    <property type="project" value="UniProtKB-SubCell"/>
</dbReference>
<dbReference type="AlphaFoldDB" id="A0A2T2NBN6"/>
<evidence type="ECO:0000256" key="6">
    <source>
        <dbReference type="ARBA" id="ARBA00023136"/>
    </source>
</evidence>
<evidence type="ECO:0000313" key="10">
    <source>
        <dbReference type="Proteomes" id="UP000240883"/>
    </source>
</evidence>
<feature type="domain" description="Peptidase S54 rhomboid" evidence="8">
    <location>
        <begin position="125"/>
        <end position="275"/>
    </location>
</feature>
<proteinExistence type="inferred from homology"/>
<keyword evidence="4" id="KW-0378">Hydrolase</keyword>
<organism evidence="9 10">
    <name type="scientific">Corynespora cassiicola Philippines</name>
    <dbReference type="NCBI Taxonomy" id="1448308"/>
    <lineage>
        <taxon>Eukaryota</taxon>
        <taxon>Fungi</taxon>
        <taxon>Dikarya</taxon>
        <taxon>Ascomycota</taxon>
        <taxon>Pezizomycotina</taxon>
        <taxon>Dothideomycetes</taxon>
        <taxon>Pleosporomycetidae</taxon>
        <taxon>Pleosporales</taxon>
        <taxon>Corynesporascaceae</taxon>
        <taxon>Corynespora</taxon>
    </lineage>
</organism>
<feature type="transmembrane region" description="Helical" evidence="7">
    <location>
        <begin position="225"/>
        <end position="243"/>
    </location>
</feature>
<dbReference type="SUPFAM" id="SSF144091">
    <property type="entry name" value="Rhomboid-like"/>
    <property type="match status" value="1"/>
</dbReference>
<dbReference type="GO" id="GO:0004252">
    <property type="term" value="F:serine-type endopeptidase activity"/>
    <property type="evidence" value="ECO:0007669"/>
    <property type="project" value="InterPro"/>
</dbReference>
<evidence type="ECO:0000256" key="1">
    <source>
        <dbReference type="ARBA" id="ARBA00004141"/>
    </source>
</evidence>
<evidence type="ECO:0000259" key="8">
    <source>
        <dbReference type="Pfam" id="PF01694"/>
    </source>
</evidence>
<feature type="transmembrane region" description="Helical" evidence="7">
    <location>
        <begin position="255"/>
        <end position="273"/>
    </location>
</feature>
<dbReference type="PANTHER" id="PTHR43731">
    <property type="entry name" value="RHOMBOID PROTEASE"/>
    <property type="match status" value="1"/>
</dbReference>
<feature type="transmembrane region" description="Helical" evidence="7">
    <location>
        <begin position="76"/>
        <end position="94"/>
    </location>
</feature>
<dbReference type="PANTHER" id="PTHR43731:SF14">
    <property type="entry name" value="PRESENILIN-ASSOCIATED RHOMBOID-LIKE PROTEIN, MITOCHONDRIAL"/>
    <property type="match status" value="1"/>
</dbReference>
<dbReference type="InterPro" id="IPR035952">
    <property type="entry name" value="Rhomboid-like_sf"/>
</dbReference>
<dbReference type="OrthoDB" id="418595at2759"/>
<keyword evidence="10" id="KW-1185">Reference proteome</keyword>
<dbReference type="Gene3D" id="1.20.1540.10">
    <property type="entry name" value="Rhomboid-like"/>
    <property type="match status" value="1"/>
</dbReference>
<evidence type="ECO:0000256" key="7">
    <source>
        <dbReference type="SAM" id="Phobius"/>
    </source>
</evidence>
<evidence type="ECO:0000256" key="3">
    <source>
        <dbReference type="ARBA" id="ARBA00022692"/>
    </source>
</evidence>
<evidence type="ECO:0000256" key="5">
    <source>
        <dbReference type="ARBA" id="ARBA00022989"/>
    </source>
</evidence>
<feature type="transmembrane region" description="Helical" evidence="7">
    <location>
        <begin position="167"/>
        <end position="185"/>
    </location>
</feature>
<keyword evidence="5 7" id="KW-1133">Transmembrane helix</keyword>
<dbReference type="InterPro" id="IPR050925">
    <property type="entry name" value="Rhomboid_protease_S54"/>
</dbReference>
<reference evidence="9 10" key="1">
    <citation type="journal article" date="2018" name="Front. Microbiol.">
        <title>Genome-Wide Analysis of Corynespora cassiicola Leaf Fall Disease Putative Effectors.</title>
        <authorList>
            <person name="Lopez D."/>
            <person name="Ribeiro S."/>
            <person name="Label P."/>
            <person name="Fumanal B."/>
            <person name="Venisse J.S."/>
            <person name="Kohler A."/>
            <person name="de Oliveira R.R."/>
            <person name="Labutti K."/>
            <person name="Lipzen A."/>
            <person name="Lail K."/>
            <person name="Bauer D."/>
            <person name="Ohm R.A."/>
            <person name="Barry K.W."/>
            <person name="Spatafora J."/>
            <person name="Grigoriev I.V."/>
            <person name="Martin F.M."/>
            <person name="Pujade-Renaud V."/>
        </authorList>
    </citation>
    <scope>NUCLEOTIDE SEQUENCE [LARGE SCALE GENOMIC DNA]</scope>
    <source>
        <strain evidence="9 10">Philippines</strain>
    </source>
</reference>
<name>A0A2T2NBN6_CORCC</name>
<keyword evidence="3 7" id="KW-0812">Transmembrane</keyword>
<comment type="similarity">
    <text evidence="2">Belongs to the peptidase S54 family.</text>
</comment>
<dbReference type="InterPro" id="IPR022764">
    <property type="entry name" value="Peptidase_S54_rhomboid_dom"/>
</dbReference>
<feature type="transmembrane region" description="Helical" evidence="7">
    <location>
        <begin position="140"/>
        <end position="160"/>
    </location>
</feature>
<dbReference type="STRING" id="1448308.A0A2T2NBN6"/>
<feature type="transmembrane region" description="Helical" evidence="7">
    <location>
        <begin position="200"/>
        <end position="218"/>
    </location>
</feature>
<keyword evidence="6 7" id="KW-0472">Membrane</keyword>
<accession>A0A2T2NBN6</accession>